<dbReference type="EMBL" id="CP068595">
    <property type="protein sequence ID" value="QQZ63649.1"/>
    <property type="molecule type" value="Genomic_DNA"/>
</dbReference>
<dbReference type="KEGG" id="pson:JI735_15105"/>
<reference evidence="1 2" key="1">
    <citation type="submission" date="2021-01" db="EMBL/GenBank/DDBJ databases">
        <title>Whole genome sequence of Paenibacillus sonchi LMG 24727 for comparative genomics.</title>
        <authorList>
            <person name="Lee G."/>
            <person name="Kim M.-J."/>
            <person name="Lim K."/>
            <person name="Shin J.-H."/>
        </authorList>
    </citation>
    <scope>NUCLEOTIDE SEQUENCE [LARGE SCALE GENOMIC DNA]</scope>
    <source>
        <strain evidence="1 2">LMG 24727</strain>
    </source>
</reference>
<name>A0A974PGM9_9BACL</name>
<dbReference type="RefSeq" id="WP_202677528.1">
    <property type="nucleotide sequence ID" value="NZ_CP068595.1"/>
</dbReference>
<gene>
    <name evidence="1" type="ORF">JI735_15105</name>
</gene>
<keyword evidence="2" id="KW-1185">Reference proteome</keyword>
<evidence type="ECO:0000313" key="2">
    <source>
        <dbReference type="Proteomes" id="UP000595841"/>
    </source>
</evidence>
<sequence>MSKHHKKGKSIKKKTTAVIYLAVVLTPQAAQYAQIAQAKPYIAPVKQITLPSDQKVNLNLDNSYNYKAKEFNGNVIKVTTDSGNTLSIEPLKEGSTFLTVELSDSVNTIVQSFVINIVDTGTDGILDVGDIVNHLRMFPSSAVVSDVTKMLEGIESRVFATSHTYVSNLSPVALSQPMIIFDAKEEAFVQSFSELNSMFTDLNGDYLSYSIVQGPDPLSGLSLSLNGGYLSIGGTPTAPTAFTVRATDPSGLYADMESTLNFVPEPVSHAVIQTTGSLTLIDLNEYFIDRDHEALSFGLNGYSYTSNAVSTWLDGNVLTISGTIVTPMSLHISATDGHGWWAYNTAAVQGENLAPLALSQPMVVYHPQYGEFVQSFTQLDELFRDPNGDWLSYSIVQSPDPQSGLSLSLNGGYLSIGGTPTAPTAFTVRATDPSGLYADMESTLNFVPEPVSHAVIQTTGSLTQIDLNEYFIDRDHEALSFGLNGYSYTSNAVSTWLDGNVLTISGTIVTPMSLHISATDGHGWWAYNTAAVQGENLAPLALSQPMVIYHPQYGKFVRSFAQLDKLFRDPNGDYLSYTIVQNPDPQSGLSLSLNGGYLSIGGTPTAPTAFTVRATDPSGLYADMESTLNFVPEPVSHAVIQTTGSLTQIDLNEYFIDRDHEALSFGLNGYSYTSNAVSTWLDGNVLTISGTIVTPMSLHISATDGHGWWAYNTAAVQGENLAPLALSQPMVIYHPQYGEFVRSFAQLDELFRDPNGDYLSYSIVQNPDPQSGLSLSLNGGYLSIGGTPTAPTAFTVRATDPSGLYADMESTLSFVPEPVSHAVIQATSSLTQIDLNEYFIDRDHEALSFGLNGYSYTSNAVSTWLDGNVLTISGTIVTPMSVHISATDGHGWWAYNTAAVLGENLAPLALSQPMVIYHPQYGKFVRSFAQLDKLFRDPNGDYLSYTIVQNPDPQSGLSLSLNGGYLSIGGTPTAPTAFTVRATDPSGLYADMESTLNFVPEPVSHAVIQTTGSLTQIDLNEYFIDRDHEALSFGLNGYSYTSNAVSTWLDGNVLTISGTIVTPMSLHISATDGHGWWAYNTAAVQGENLAPLALSQPMVIYHPQYGEFVRSFAQLDELFRDPNGDWLSYSIVQSPDPQSGLSLSLNGGYLSIGGTPTAPTAFTVRATDPSGLYADMESTLNFVPEPVSHAVIQTTGSLTQIDLNEYFIDRDHEALSFGLNGYSYTSNAVSTWLDGNVLTISGTIVTPMSLHISATDGHGWWAYNTAAVQGENLAPLALSQPMVIYHPQYGKFVRSFAQLDKLFRDPNGDYLSYTIVQNPDPQSGLSLSLNGGYLSIGGTPTAPTAFTVRATDPSGLYADMESTLNFVPEPVSHAVIQTTGSLTQIDLNEYFIDRDHEALSFGLNGYSYTSNAVSTWLDGNVLTISGTIVTPMSLHISATDGHGWWAFNTAAVGTPVEEGTTWPR</sequence>
<dbReference type="Proteomes" id="UP000595841">
    <property type="component" value="Chromosome"/>
</dbReference>
<proteinExistence type="predicted"/>
<evidence type="ECO:0000313" key="1">
    <source>
        <dbReference type="EMBL" id="QQZ63649.1"/>
    </source>
</evidence>
<protein>
    <recommendedName>
        <fullName evidence="3">Cadherin domain-containing protein</fullName>
    </recommendedName>
</protein>
<evidence type="ECO:0008006" key="3">
    <source>
        <dbReference type="Google" id="ProtNLM"/>
    </source>
</evidence>
<organism evidence="1 2">
    <name type="scientific">Paenibacillus sonchi</name>
    <dbReference type="NCBI Taxonomy" id="373687"/>
    <lineage>
        <taxon>Bacteria</taxon>
        <taxon>Bacillati</taxon>
        <taxon>Bacillota</taxon>
        <taxon>Bacilli</taxon>
        <taxon>Bacillales</taxon>
        <taxon>Paenibacillaceae</taxon>
        <taxon>Paenibacillus</taxon>
        <taxon>Paenibacillus sonchi group</taxon>
    </lineage>
</organism>
<accession>A0A974PGM9</accession>